<dbReference type="GO" id="GO:0016301">
    <property type="term" value="F:kinase activity"/>
    <property type="evidence" value="ECO:0007669"/>
    <property type="project" value="UniProtKB-KW"/>
</dbReference>
<evidence type="ECO:0000256" key="3">
    <source>
        <dbReference type="ARBA" id="ARBA00022679"/>
    </source>
</evidence>
<keyword evidence="3" id="KW-0808">Transferase</keyword>
<dbReference type="InterPro" id="IPR027417">
    <property type="entry name" value="P-loop_NTPase"/>
</dbReference>
<dbReference type="InterPro" id="IPR008271">
    <property type="entry name" value="Ser/Thr_kinase_AS"/>
</dbReference>
<dbReference type="Pfam" id="PF00069">
    <property type="entry name" value="Pkinase"/>
    <property type="match status" value="2"/>
</dbReference>
<keyword evidence="4 7" id="KW-0547">Nucleotide-binding</keyword>
<organism evidence="9 10">
    <name type="scientific">candidate division CSSED10-310 bacterium</name>
    <dbReference type="NCBI Taxonomy" id="2855610"/>
    <lineage>
        <taxon>Bacteria</taxon>
        <taxon>Bacteria division CSSED10-310</taxon>
    </lineage>
</organism>
<dbReference type="PANTHER" id="PTHR43671">
    <property type="entry name" value="SERINE/THREONINE-PROTEIN KINASE NEK"/>
    <property type="match status" value="1"/>
</dbReference>
<keyword evidence="6 7" id="KW-0067">ATP-binding</keyword>
<reference evidence="9 10" key="1">
    <citation type="submission" date="2024-09" db="EMBL/GenBank/DDBJ databases">
        <title>Laminarin stimulates single cell rates of sulfate reduction while oxygen inhibits transcriptomic activity in coastal marine sediment.</title>
        <authorList>
            <person name="Lindsay M."/>
            <person name="Orcutt B."/>
            <person name="Emerson D."/>
            <person name="Stepanauskas R."/>
            <person name="D'Angelo T."/>
        </authorList>
    </citation>
    <scope>NUCLEOTIDE SEQUENCE [LARGE SCALE GENOMIC DNA]</scope>
    <source>
        <strain evidence="9">SAG AM-311-K15</strain>
    </source>
</reference>
<dbReference type="SUPFAM" id="SSF56112">
    <property type="entry name" value="Protein kinase-like (PK-like)"/>
    <property type="match status" value="1"/>
</dbReference>
<name>A0ABV6Z4I4_UNCC1</name>
<dbReference type="EMBL" id="JBHPBY010000480">
    <property type="protein sequence ID" value="MFC1853356.1"/>
    <property type="molecule type" value="Genomic_DNA"/>
</dbReference>
<evidence type="ECO:0000259" key="8">
    <source>
        <dbReference type="PROSITE" id="PS50011"/>
    </source>
</evidence>
<keyword evidence="10" id="KW-1185">Reference proteome</keyword>
<dbReference type="InterPro" id="IPR041664">
    <property type="entry name" value="AAA_16"/>
</dbReference>
<dbReference type="PROSITE" id="PS00107">
    <property type="entry name" value="PROTEIN_KINASE_ATP"/>
    <property type="match status" value="1"/>
</dbReference>
<protein>
    <recommendedName>
        <fullName evidence="2">non-specific serine/threonine protein kinase</fullName>
        <ecNumber evidence="2">2.7.11.1</ecNumber>
    </recommendedName>
</protein>
<evidence type="ECO:0000313" key="10">
    <source>
        <dbReference type="Proteomes" id="UP001594351"/>
    </source>
</evidence>
<dbReference type="CDD" id="cd14014">
    <property type="entry name" value="STKc_PknB_like"/>
    <property type="match status" value="1"/>
</dbReference>
<feature type="domain" description="Protein kinase" evidence="8">
    <location>
        <begin position="17"/>
        <end position="348"/>
    </location>
</feature>
<dbReference type="Proteomes" id="UP001594351">
    <property type="component" value="Unassembled WGS sequence"/>
</dbReference>
<evidence type="ECO:0000256" key="4">
    <source>
        <dbReference type="ARBA" id="ARBA00022741"/>
    </source>
</evidence>
<feature type="binding site" evidence="7">
    <location>
        <position position="46"/>
    </location>
    <ligand>
        <name>ATP</name>
        <dbReference type="ChEBI" id="CHEBI:30616"/>
    </ligand>
</feature>
<evidence type="ECO:0000256" key="2">
    <source>
        <dbReference type="ARBA" id="ARBA00012513"/>
    </source>
</evidence>
<accession>A0ABV6Z4I4</accession>
<gene>
    <name evidence="9" type="ORF">ACFL27_24430</name>
</gene>
<dbReference type="EC" id="2.7.11.1" evidence="2"/>
<proteinExistence type="inferred from homology"/>
<dbReference type="PROSITE" id="PS00108">
    <property type="entry name" value="PROTEIN_KINASE_ST"/>
    <property type="match status" value="1"/>
</dbReference>
<dbReference type="Pfam" id="PF13191">
    <property type="entry name" value="AAA_16"/>
    <property type="match status" value="1"/>
</dbReference>
<evidence type="ECO:0000256" key="6">
    <source>
        <dbReference type="ARBA" id="ARBA00022840"/>
    </source>
</evidence>
<dbReference type="InterPro" id="IPR017441">
    <property type="entry name" value="Protein_kinase_ATP_BS"/>
</dbReference>
<comment type="caution">
    <text evidence="9">The sequence shown here is derived from an EMBL/GenBank/DDBJ whole genome shotgun (WGS) entry which is preliminary data.</text>
</comment>
<evidence type="ECO:0000256" key="1">
    <source>
        <dbReference type="ARBA" id="ARBA00010886"/>
    </source>
</evidence>
<evidence type="ECO:0000256" key="7">
    <source>
        <dbReference type="PROSITE-ProRule" id="PRU10141"/>
    </source>
</evidence>
<dbReference type="SUPFAM" id="SSF52540">
    <property type="entry name" value="P-loop containing nucleoside triphosphate hydrolases"/>
    <property type="match status" value="1"/>
</dbReference>
<dbReference type="SMART" id="SM00220">
    <property type="entry name" value="S_TKc"/>
    <property type="match status" value="1"/>
</dbReference>
<dbReference type="InterPro" id="IPR011009">
    <property type="entry name" value="Kinase-like_dom_sf"/>
</dbReference>
<dbReference type="Gene3D" id="1.10.510.10">
    <property type="entry name" value="Transferase(Phosphotransferase) domain 1"/>
    <property type="match status" value="2"/>
</dbReference>
<keyword evidence="5 9" id="KW-0418">Kinase</keyword>
<dbReference type="PANTHER" id="PTHR43671:SF13">
    <property type="entry name" value="SERINE_THREONINE-PROTEIN KINASE NEK2"/>
    <property type="match status" value="1"/>
</dbReference>
<dbReference type="PROSITE" id="PS50011">
    <property type="entry name" value="PROTEIN_KINASE_DOM"/>
    <property type="match status" value="1"/>
</dbReference>
<evidence type="ECO:0000256" key="5">
    <source>
        <dbReference type="ARBA" id="ARBA00022777"/>
    </source>
</evidence>
<sequence>MVPVSNQQNQGQGFGPYIIMKSLGEGGMGVVYQARHKETGQLVALKTVHLSDERQLQSIRQEIHALVNIKHPGIVSILEEGMTDGIPWYAMDLLEGETLREHFFSSVAPVMTSSMHPLDTAGNSSPENGIPKDKTAHLWWTSSMSGLNFPESKQAPINTETITEEPEAFSGVAGKPILTTQERLTKVLTIIYLLCDPLAFLHGQGMVHRDLKPENIFITRNEMPVLVDFGLSTQFMRKVSREVLDTDAGSVGTVSYMSPEQIRGEYVDARADIYALGCILYELIAGHPPFLGIRTDHILRAHLAQKPQPLSKLKPDIPAELDALVLQLLAKDPQERIGYADALSTMLLRLGARKKHFSHSPPVQPYLYRPGFAGRTSLMRELWEFMDKNGSSGGGLILIGGESGVGKTRVIMELGREAAFRQYHVLTGECLENSARPLEALLKPISMIADYCRIRGVPEVDRVFGARGKVLSLYDPSLASLPGQDKYPEPDNLPVDAAKVRIFSSLAQMFEDFTDHGSLLLHSKKLFPGTNSNSLISWRISNGDKSWKNAPRIRYILCTIKYATWHTSRLIKHACPSFMKSPP</sequence>
<evidence type="ECO:0000313" key="9">
    <source>
        <dbReference type="EMBL" id="MFC1853356.1"/>
    </source>
</evidence>
<comment type="similarity">
    <text evidence="1">Belongs to the protein kinase superfamily. NEK Ser/Thr protein kinase family. NIMA subfamily.</text>
</comment>
<dbReference type="InterPro" id="IPR000719">
    <property type="entry name" value="Prot_kinase_dom"/>
</dbReference>
<dbReference type="InterPro" id="IPR050660">
    <property type="entry name" value="NEK_Ser/Thr_kinase"/>
</dbReference>